<dbReference type="AlphaFoldDB" id="A0A1M4UKX5"/>
<dbReference type="RefSeq" id="WP_072789505.1">
    <property type="nucleotide sequence ID" value="NZ_FQUL01000011.1"/>
</dbReference>
<evidence type="ECO:0000313" key="2">
    <source>
        <dbReference type="Proteomes" id="UP000184295"/>
    </source>
</evidence>
<sequence length="78" mass="8846">MSDDDKDLLTRVLFGFLESDFAATLVVAPSHPSFRLLDVQGFFDAFEADPEVTLEWTAVQSRRSGTFYTFHAQRRKGS</sequence>
<evidence type="ECO:0000313" key="1">
    <source>
        <dbReference type="EMBL" id="SHE57431.1"/>
    </source>
</evidence>
<reference evidence="2" key="1">
    <citation type="submission" date="2016-11" db="EMBL/GenBank/DDBJ databases">
        <authorList>
            <person name="Varghese N."/>
            <person name="Submissions S."/>
        </authorList>
    </citation>
    <scope>NUCLEOTIDE SEQUENCE [LARGE SCALE GENOMIC DNA]</scope>
    <source>
        <strain evidence="2">DSM 19514</strain>
    </source>
</reference>
<keyword evidence="2" id="KW-1185">Reference proteome</keyword>
<protein>
    <recommendedName>
        <fullName evidence="3">DUF2249 domain-containing protein</fullName>
    </recommendedName>
</protein>
<gene>
    <name evidence="1" type="ORF">SAMN02745225_01012</name>
</gene>
<evidence type="ECO:0008006" key="3">
    <source>
        <dbReference type="Google" id="ProtNLM"/>
    </source>
</evidence>
<organism evidence="1 2">
    <name type="scientific">Ferrithrix thermotolerans DSM 19514</name>
    <dbReference type="NCBI Taxonomy" id="1121881"/>
    <lineage>
        <taxon>Bacteria</taxon>
        <taxon>Bacillati</taxon>
        <taxon>Actinomycetota</taxon>
        <taxon>Acidimicrobiia</taxon>
        <taxon>Acidimicrobiales</taxon>
        <taxon>Acidimicrobiaceae</taxon>
        <taxon>Ferrithrix</taxon>
    </lineage>
</organism>
<name>A0A1M4UKX5_9ACTN</name>
<proteinExistence type="predicted"/>
<accession>A0A1M4UKX5</accession>
<dbReference type="EMBL" id="FQUL01000011">
    <property type="protein sequence ID" value="SHE57431.1"/>
    <property type="molecule type" value="Genomic_DNA"/>
</dbReference>
<dbReference type="Proteomes" id="UP000184295">
    <property type="component" value="Unassembled WGS sequence"/>
</dbReference>